<protein>
    <recommendedName>
        <fullName evidence="2">Aminoglycoside phosphotransferase domain-containing protein</fullName>
    </recommendedName>
</protein>
<gene>
    <name evidence="3" type="ORF">FA09DRAFT_341290</name>
</gene>
<dbReference type="RefSeq" id="XP_025595652.1">
    <property type="nucleotide sequence ID" value="XM_025744427.1"/>
</dbReference>
<dbReference type="SUPFAM" id="SSF56112">
    <property type="entry name" value="Protein kinase-like (PK-like)"/>
    <property type="match status" value="1"/>
</dbReference>
<feature type="region of interest" description="Disordered" evidence="1">
    <location>
        <begin position="439"/>
        <end position="486"/>
    </location>
</feature>
<sequence>MGRVVSEARLRADGRTSSAVRFRTVEEKAAEEGQGSETQAVEPDRRRLRKRHFWTVQLRLPPSSSAAAASPRLVQLAKDPDFCYGESGSVLDHTGVKKSLGAAKLTAKQLEVLGILKVANVASSGVGLAEVHDPTTHAHTPAESLSSPLVQSIFENAAGDVERWVAQQGPGELPPDVRCAPAALVEGSDIVLSIQDLQVLLTEGSFAGSDRGLAEPAWTTEWYTAHGPIINSLFGLLALASPEEQPLKLVEVKDAHTRKALWSLVQPDLLLYAGDDVVGLIEVKNRSQVDLARATERRISPLDAAVAPGSRWRELDRHLVYQLFAQAALVDVQCTSVLADYGNVFVPVELQAGHLSFAAEGVAAFLDPSIVSDSSAPAQTKFTTADPPANIITSIVAWALYARSKHVRAKPFNRQIWTEEVLEVIELLPAKFRETARSAALEQQTKRGVRGAEGDADGREPKRQRIAVSDPGGENGPRAADDGSTQSGDVLGSFLYVKLLPFSQGRHFDLYQGSHSSRLSEPEPERVPQPYLRSCAPADAVSVVVKVLREEGESPWLDQEWPEAREREELEAVARHEAAAYAALASLHGVVIPRLFGPYAPLKLRLKPNAVDALILEDVGESLATLQPSPEAPAALVRAAVLEAYRQLHALATHGDVALCNMMWSKEQQKVFLVDFEDAEWQVQGGPPDGVACRREMDEALAELDDSQWRAA</sequence>
<reference evidence="3 4" key="1">
    <citation type="journal article" date="2018" name="Mol. Biol. Evol.">
        <title>Broad Genomic Sampling Reveals a Smut Pathogenic Ancestry of the Fungal Clade Ustilaginomycotina.</title>
        <authorList>
            <person name="Kijpornyongpan T."/>
            <person name="Mondo S.J."/>
            <person name="Barry K."/>
            <person name="Sandor L."/>
            <person name="Lee J."/>
            <person name="Lipzen A."/>
            <person name="Pangilinan J."/>
            <person name="LaButti K."/>
            <person name="Hainaut M."/>
            <person name="Henrissat B."/>
            <person name="Grigoriev I.V."/>
            <person name="Spatafora J.W."/>
            <person name="Aime M.C."/>
        </authorList>
    </citation>
    <scope>NUCLEOTIDE SEQUENCE [LARGE SCALE GENOMIC DNA]</scope>
    <source>
        <strain evidence="3 4">MCA 4186</strain>
    </source>
</reference>
<dbReference type="Proteomes" id="UP000245946">
    <property type="component" value="Unassembled WGS sequence"/>
</dbReference>
<keyword evidence="4" id="KW-1185">Reference proteome</keyword>
<evidence type="ECO:0000256" key="1">
    <source>
        <dbReference type="SAM" id="MobiDB-lite"/>
    </source>
</evidence>
<accession>A0A316Z5E3</accession>
<name>A0A316Z5E3_9BASI</name>
<evidence type="ECO:0000259" key="2">
    <source>
        <dbReference type="Pfam" id="PF01636"/>
    </source>
</evidence>
<organism evidence="3 4">
    <name type="scientific">Tilletiopsis washingtonensis</name>
    <dbReference type="NCBI Taxonomy" id="58919"/>
    <lineage>
        <taxon>Eukaryota</taxon>
        <taxon>Fungi</taxon>
        <taxon>Dikarya</taxon>
        <taxon>Basidiomycota</taxon>
        <taxon>Ustilaginomycotina</taxon>
        <taxon>Exobasidiomycetes</taxon>
        <taxon>Entylomatales</taxon>
        <taxon>Entylomatales incertae sedis</taxon>
        <taxon>Tilletiopsis</taxon>
    </lineage>
</organism>
<dbReference type="InterPro" id="IPR002575">
    <property type="entry name" value="Aminoglycoside_PTrfase"/>
</dbReference>
<feature type="compositionally biased region" description="Basic and acidic residues" evidence="1">
    <location>
        <begin position="450"/>
        <end position="463"/>
    </location>
</feature>
<dbReference type="Pfam" id="PF01636">
    <property type="entry name" value="APH"/>
    <property type="match status" value="1"/>
</dbReference>
<evidence type="ECO:0000313" key="3">
    <source>
        <dbReference type="EMBL" id="PWN95373.1"/>
    </source>
</evidence>
<dbReference type="EMBL" id="KZ819305">
    <property type="protein sequence ID" value="PWN95373.1"/>
    <property type="molecule type" value="Genomic_DNA"/>
</dbReference>
<feature type="region of interest" description="Disordered" evidence="1">
    <location>
        <begin position="25"/>
        <end position="45"/>
    </location>
</feature>
<proteinExistence type="predicted"/>
<feature type="domain" description="Aminoglycoside phosphotransferase" evidence="2">
    <location>
        <begin position="545"/>
        <end position="681"/>
    </location>
</feature>
<evidence type="ECO:0000313" key="4">
    <source>
        <dbReference type="Proteomes" id="UP000245946"/>
    </source>
</evidence>
<dbReference type="GeneID" id="37271971"/>
<dbReference type="InterPro" id="IPR011009">
    <property type="entry name" value="Kinase-like_dom_sf"/>
</dbReference>
<dbReference type="AlphaFoldDB" id="A0A316Z5E3"/>